<evidence type="ECO:0000313" key="2">
    <source>
        <dbReference type="Proteomes" id="UP001314205"/>
    </source>
</evidence>
<sequence>MTRSPKRPSYIPVEGPYGFCNMSNGTIHQNFGQSKFTNQCYRLEQFDLNIIFEDSKNPSTPTFQTD</sequence>
<comment type="caution">
    <text evidence="1">The sequence shown here is derived from an EMBL/GenBank/DDBJ whole genome shotgun (WGS) entry which is preliminary data.</text>
</comment>
<proteinExistence type="predicted"/>
<name>A0AAV1M8S4_9NEOP</name>
<evidence type="ECO:0000313" key="1">
    <source>
        <dbReference type="EMBL" id="CAK1602862.1"/>
    </source>
</evidence>
<dbReference type="EMBL" id="CAVLGL010000148">
    <property type="protein sequence ID" value="CAK1602862.1"/>
    <property type="molecule type" value="Genomic_DNA"/>
</dbReference>
<protein>
    <submittedName>
        <fullName evidence="1">Uncharacterized protein</fullName>
    </submittedName>
</protein>
<dbReference type="AlphaFoldDB" id="A0AAV1M8S4"/>
<accession>A0AAV1M8S4</accession>
<reference evidence="1 2" key="1">
    <citation type="submission" date="2023-11" db="EMBL/GenBank/DDBJ databases">
        <authorList>
            <person name="Hedman E."/>
            <person name="Englund M."/>
            <person name="Stromberg M."/>
            <person name="Nyberg Akerstrom W."/>
            <person name="Nylinder S."/>
            <person name="Jareborg N."/>
            <person name="Kallberg Y."/>
            <person name="Kronander E."/>
        </authorList>
    </citation>
    <scope>NUCLEOTIDE SEQUENCE [LARGE SCALE GENOMIC DNA]</scope>
</reference>
<gene>
    <name evidence="1" type="ORF">PARMNEM_LOCUS21300</name>
</gene>
<keyword evidence="2" id="KW-1185">Reference proteome</keyword>
<dbReference type="Proteomes" id="UP001314205">
    <property type="component" value="Unassembled WGS sequence"/>
</dbReference>
<organism evidence="1 2">
    <name type="scientific">Parnassius mnemosyne</name>
    <name type="common">clouded apollo</name>
    <dbReference type="NCBI Taxonomy" id="213953"/>
    <lineage>
        <taxon>Eukaryota</taxon>
        <taxon>Metazoa</taxon>
        <taxon>Ecdysozoa</taxon>
        <taxon>Arthropoda</taxon>
        <taxon>Hexapoda</taxon>
        <taxon>Insecta</taxon>
        <taxon>Pterygota</taxon>
        <taxon>Neoptera</taxon>
        <taxon>Endopterygota</taxon>
        <taxon>Lepidoptera</taxon>
        <taxon>Glossata</taxon>
        <taxon>Ditrysia</taxon>
        <taxon>Papilionoidea</taxon>
        <taxon>Papilionidae</taxon>
        <taxon>Parnassiinae</taxon>
        <taxon>Parnassini</taxon>
        <taxon>Parnassius</taxon>
        <taxon>Driopa</taxon>
    </lineage>
</organism>